<keyword evidence="1" id="KW-0812">Transmembrane</keyword>
<gene>
    <name evidence="2" type="ORF">EV420DRAFT_1007069</name>
</gene>
<sequence>MIRNLDYALSVSTFTRVDLDLFSSFFFLSSEAMPSPPLSSVGKRKLLAHLFLLLVSTIVLGLSIQVNKFQEWFYVADIFPFALSLISLVLLAVMLCLDLILPGAPSFTSKPSFEIAAFTIMSIFGSHSMHSLPPGGKTSPFPVDPFQRTSQACARGARIFRRSRHLSGLNGCCSSARHSLLSGSYLSKNPTDTDMCSKWPCHDTPLHITPTAITSAVIASFCNMVSSPELIMGCKPCATVSGTGIPQVTYFGGFVSVINMATLL</sequence>
<feature type="transmembrane region" description="Helical" evidence="1">
    <location>
        <begin position="46"/>
        <end position="66"/>
    </location>
</feature>
<organism evidence="2 3">
    <name type="scientific">Armillaria tabescens</name>
    <name type="common">Ringless honey mushroom</name>
    <name type="synonym">Agaricus tabescens</name>
    <dbReference type="NCBI Taxonomy" id="1929756"/>
    <lineage>
        <taxon>Eukaryota</taxon>
        <taxon>Fungi</taxon>
        <taxon>Dikarya</taxon>
        <taxon>Basidiomycota</taxon>
        <taxon>Agaricomycotina</taxon>
        <taxon>Agaricomycetes</taxon>
        <taxon>Agaricomycetidae</taxon>
        <taxon>Agaricales</taxon>
        <taxon>Marasmiineae</taxon>
        <taxon>Physalacriaceae</taxon>
        <taxon>Desarmillaria</taxon>
    </lineage>
</organism>
<keyword evidence="1" id="KW-0472">Membrane</keyword>
<keyword evidence="3" id="KW-1185">Reference proteome</keyword>
<evidence type="ECO:0000256" key="1">
    <source>
        <dbReference type="SAM" id="Phobius"/>
    </source>
</evidence>
<dbReference type="RefSeq" id="XP_060324998.1">
    <property type="nucleotide sequence ID" value="XM_060465289.1"/>
</dbReference>
<protein>
    <submittedName>
        <fullName evidence="2">Uncharacterized protein</fullName>
    </submittedName>
</protein>
<reference evidence="2" key="1">
    <citation type="submission" date="2023-06" db="EMBL/GenBank/DDBJ databases">
        <authorList>
            <consortium name="Lawrence Berkeley National Laboratory"/>
            <person name="Ahrendt S."/>
            <person name="Sahu N."/>
            <person name="Indic B."/>
            <person name="Wong-Bajracharya J."/>
            <person name="Merenyi Z."/>
            <person name="Ke H.-M."/>
            <person name="Monk M."/>
            <person name="Kocsube S."/>
            <person name="Drula E."/>
            <person name="Lipzen A."/>
            <person name="Balint B."/>
            <person name="Henrissat B."/>
            <person name="Andreopoulos B."/>
            <person name="Martin F.M."/>
            <person name="Harder C.B."/>
            <person name="Rigling D."/>
            <person name="Ford K.L."/>
            <person name="Foster G.D."/>
            <person name="Pangilinan J."/>
            <person name="Papanicolaou A."/>
            <person name="Barry K."/>
            <person name="LaButti K."/>
            <person name="Viragh M."/>
            <person name="Koriabine M."/>
            <person name="Yan M."/>
            <person name="Riley R."/>
            <person name="Champramary S."/>
            <person name="Plett K.L."/>
            <person name="Tsai I.J."/>
            <person name="Slot J."/>
            <person name="Sipos G."/>
            <person name="Plett J."/>
            <person name="Nagy L.G."/>
            <person name="Grigoriev I.V."/>
        </authorList>
    </citation>
    <scope>NUCLEOTIDE SEQUENCE</scope>
    <source>
        <strain evidence="2">CCBAS 213</strain>
    </source>
</reference>
<dbReference type="GeneID" id="85348837"/>
<accession>A0AA39MS43</accession>
<evidence type="ECO:0000313" key="2">
    <source>
        <dbReference type="EMBL" id="KAK0444213.1"/>
    </source>
</evidence>
<proteinExistence type="predicted"/>
<dbReference type="EMBL" id="JAUEPS010000055">
    <property type="protein sequence ID" value="KAK0444213.1"/>
    <property type="molecule type" value="Genomic_DNA"/>
</dbReference>
<dbReference type="AlphaFoldDB" id="A0AA39MS43"/>
<keyword evidence="1" id="KW-1133">Transmembrane helix</keyword>
<feature type="transmembrane region" description="Helical" evidence="1">
    <location>
        <begin position="78"/>
        <end position="101"/>
    </location>
</feature>
<evidence type="ECO:0000313" key="3">
    <source>
        <dbReference type="Proteomes" id="UP001175211"/>
    </source>
</evidence>
<name>A0AA39MS43_ARMTA</name>
<comment type="caution">
    <text evidence="2">The sequence shown here is derived from an EMBL/GenBank/DDBJ whole genome shotgun (WGS) entry which is preliminary data.</text>
</comment>
<dbReference type="Proteomes" id="UP001175211">
    <property type="component" value="Unassembled WGS sequence"/>
</dbReference>